<evidence type="ECO:0000256" key="3">
    <source>
        <dbReference type="SAM" id="MobiDB-lite"/>
    </source>
</evidence>
<comment type="subcellular location">
    <subcellularLocation>
        <location evidence="2">Golgi apparatus</location>
        <location evidence="2">trans-Golgi network</location>
    </subcellularLocation>
</comment>
<dbReference type="InterPro" id="IPR014812">
    <property type="entry name" value="Vps51"/>
</dbReference>
<dbReference type="PANTHER" id="PTHR15954:SF4">
    <property type="entry name" value="VACUOLAR PROTEIN SORTING-ASSOCIATED PROTEIN 51 HOMOLOG"/>
    <property type="match status" value="1"/>
</dbReference>
<evidence type="ECO:0000313" key="4">
    <source>
        <dbReference type="EMBL" id="KAH7279277.1"/>
    </source>
</evidence>
<dbReference type="GO" id="GO:0000938">
    <property type="term" value="C:GARP complex"/>
    <property type="evidence" value="ECO:0007669"/>
    <property type="project" value="UniProtKB-UniRule"/>
</dbReference>
<dbReference type="EMBL" id="CM035442">
    <property type="protein sequence ID" value="KAH7279277.1"/>
    <property type="molecule type" value="Genomic_DNA"/>
</dbReference>
<keyword evidence="2" id="KW-0333">Golgi apparatus</keyword>
<dbReference type="OrthoDB" id="203678at2759"/>
<dbReference type="GO" id="GO:0007030">
    <property type="term" value="P:Golgi organization"/>
    <property type="evidence" value="ECO:0007669"/>
    <property type="project" value="UniProtKB-UniRule"/>
</dbReference>
<name>A0A8T2Q5J7_CERRI</name>
<dbReference type="GO" id="GO:1990745">
    <property type="term" value="C:EARP complex"/>
    <property type="evidence" value="ECO:0007669"/>
    <property type="project" value="TreeGrafter"/>
</dbReference>
<proteinExistence type="inferred from homology"/>
<evidence type="ECO:0000256" key="1">
    <source>
        <dbReference type="ARBA" id="ARBA00006080"/>
    </source>
</evidence>
<sequence>MAEDIESKTKRVRDLLSSFYADEDEHAQSSPTLTRRDTLQAINTKDFDADRYMTSLVRRTNLDGLLQKDVEMAAEIKNLDSDMQMLVYENYNKFISATDTIRRMKENIGGMESNVERLLEKVTAVRTKSDGVNASLFERRERIEELNGTRGLLRKVQFVFDLPVRLRKCLKAEVYADAVNSYKGALPILKAYGNTSFQKCKQESDEMIEKVTRQLQSRAVLSTETVENRAEAVRLLQELNYPDFFTDFRQSASAFRGIFPTGEKKFTMAATKLFNDYLASIQKSLVPENGDPSAKGLITVLKILSTDVPQMDGVLPDADFSELALQAAEAALRQHVAKRFKGVCDKLLGIIIVANNSKFSESVEPCSDTEKPLESLLLNAEDIILQGSLDVLRDLKELVDDRVKDTTKWHSLYVELVQGGVQDLFVTLNTHFLDMFCSTGYENPKQDKFTEENKRKIAVSTGTILLLARFSMYVEKVAVPKITEEIARSFVGGGARGPEDRPAFIPTEICRLFRATGERLIEHYISMQSKRLSTLIKKSVTTPNWLKYKEPREVRMFVDLLLQEVGTMSREVKQLLDPGTVRTHGRSDSTGSAGSSRSNPLREERSGRTSVSQRARSRLLERDIAKLFKQKIEIFTKLEFTQTSVISTVIKLCLKSFQEYVRLETFSRSGFQQIQVDTQYLREALRDFVYDEAIVHFLLDEVCSSAAERCLDPTPFESAVLDKLIQAKKAKIAESSATQAF</sequence>
<dbReference type="PANTHER" id="PTHR15954">
    <property type="entry name" value="VACUOLAR PROTEIN SORTING-ASSOCIATED PROTEIN 51 HOMOLOG"/>
    <property type="match status" value="1"/>
</dbReference>
<keyword evidence="5" id="KW-1185">Reference proteome</keyword>
<evidence type="ECO:0000256" key="2">
    <source>
        <dbReference type="RuleBase" id="RU368010"/>
    </source>
</evidence>
<dbReference type="AlphaFoldDB" id="A0A8T2Q5J7"/>
<keyword evidence="2" id="KW-0445">Lipid transport</keyword>
<dbReference type="GO" id="GO:0016020">
    <property type="term" value="C:membrane"/>
    <property type="evidence" value="ECO:0007669"/>
    <property type="project" value="TreeGrafter"/>
</dbReference>
<accession>A0A8T2Q5J7</accession>
<dbReference type="Pfam" id="PF08700">
    <property type="entry name" value="VPS51_Exo84_N"/>
    <property type="match status" value="1"/>
</dbReference>
<dbReference type="GO" id="GO:0005829">
    <property type="term" value="C:cytosol"/>
    <property type="evidence" value="ECO:0007669"/>
    <property type="project" value="GOC"/>
</dbReference>
<evidence type="ECO:0000313" key="5">
    <source>
        <dbReference type="Proteomes" id="UP000825935"/>
    </source>
</evidence>
<comment type="caution">
    <text evidence="4">The sequence shown here is derived from an EMBL/GenBank/DDBJ whole genome shotgun (WGS) entry which is preliminary data.</text>
</comment>
<dbReference type="GO" id="GO:0006869">
    <property type="term" value="P:lipid transport"/>
    <property type="evidence" value="ECO:0007669"/>
    <property type="project" value="UniProtKB-UniRule"/>
</dbReference>
<dbReference type="GO" id="GO:0032456">
    <property type="term" value="P:endocytic recycling"/>
    <property type="evidence" value="ECO:0007669"/>
    <property type="project" value="TreeGrafter"/>
</dbReference>
<keyword evidence="2" id="KW-0813">Transport</keyword>
<gene>
    <name evidence="4" type="ORF">KP509_37G013400</name>
</gene>
<comment type="subunit">
    <text evidence="2">Component of the Golgi-associated retrograde protein (GARP) complex.</text>
</comment>
<dbReference type="GO" id="GO:0048193">
    <property type="term" value="P:Golgi vesicle transport"/>
    <property type="evidence" value="ECO:0007669"/>
    <property type="project" value="TreeGrafter"/>
</dbReference>
<comment type="function">
    <text evidence="2">Acts as component of the GARP complex that is involved in retrograde transport from early and late endosomes to the trans-Golgi network (TGN).</text>
</comment>
<dbReference type="GO" id="GO:0007041">
    <property type="term" value="P:lysosomal transport"/>
    <property type="evidence" value="ECO:0007669"/>
    <property type="project" value="TreeGrafter"/>
</dbReference>
<feature type="region of interest" description="Disordered" evidence="3">
    <location>
        <begin position="576"/>
        <end position="614"/>
    </location>
</feature>
<keyword evidence="2" id="KW-0653">Protein transport</keyword>
<feature type="compositionally biased region" description="Low complexity" evidence="3">
    <location>
        <begin position="588"/>
        <end position="598"/>
    </location>
</feature>
<organism evidence="4 5">
    <name type="scientific">Ceratopteris richardii</name>
    <name type="common">Triangle waterfern</name>
    <dbReference type="NCBI Taxonomy" id="49495"/>
    <lineage>
        <taxon>Eukaryota</taxon>
        <taxon>Viridiplantae</taxon>
        <taxon>Streptophyta</taxon>
        <taxon>Embryophyta</taxon>
        <taxon>Tracheophyta</taxon>
        <taxon>Polypodiopsida</taxon>
        <taxon>Polypodiidae</taxon>
        <taxon>Polypodiales</taxon>
        <taxon>Pteridineae</taxon>
        <taxon>Pteridaceae</taxon>
        <taxon>Parkerioideae</taxon>
        <taxon>Ceratopteris</taxon>
    </lineage>
</organism>
<reference evidence="4" key="1">
    <citation type="submission" date="2021-08" db="EMBL/GenBank/DDBJ databases">
        <title>WGS assembly of Ceratopteris richardii.</title>
        <authorList>
            <person name="Marchant D.B."/>
            <person name="Chen G."/>
            <person name="Jenkins J."/>
            <person name="Shu S."/>
            <person name="Leebens-Mack J."/>
            <person name="Grimwood J."/>
            <person name="Schmutz J."/>
            <person name="Soltis P."/>
            <person name="Soltis D."/>
            <person name="Chen Z.-H."/>
        </authorList>
    </citation>
    <scope>NUCLEOTIDE SEQUENCE</scope>
    <source>
        <strain evidence="4">Whitten #5841</strain>
        <tissue evidence="4">Leaf</tissue>
    </source>
</reference>
<protein>
    <recommendedName>
        <fullName evidence="2">Vacuolar protein sorting-associated protein 51 homolog</fullName>
    </recommendedName>
</protein>
<dbReference type="GO" id="GO:0015031">
    <property type="term" value="P:protein transport"/>
    <property type="evidence" value="ECO:0007669"/>
    <property type="project" value="UniProtKB-UniRule"/>
</dbReference>
<dbReference type="Proteomes" id="UP000825935">
    <property type="component" value="Chromosome 37"/>
</dbReference>
<comment type="similarity">
    <text evidence="1 2">Belongs to the VPS51 family.</text>
</comment>
<dbReference type="GO" id="GO:0042147">
    <property type="term" value="P:retrograde transport, endosome to Golgi"/>
    <property type="evidence" value="ECO:0007669"/>
    <property type="project" value="UniProtKB-UniRule"/>
</dbReference>